<dbReference type="PANTHER" id="PTHR13516">
    <property type="entry name" value="RIBONUCLEASE P SUBUNIT P25"/>
    <property type="match status" value="1"/>
</dbReference>
<comment type="similarity">
    <text evidence="2">Belongs to the histone-like Alba family.</text>
</comment>
<dbReference type="Gene3D" id="3.30.110.20">
    <property type="entry name" value="Alba-like domain"/>
    <property type="match status" value="1"/>
</dbReference>
<feature type="compositionally biased region" description="Basic residues" evidence="4">
    <location>
        <begin position="196"/>
        <end position="209"/>
    </location>
</feature>
<evidence type="ECO:0000256" key="3">
    <source>
        <dbReference type="ARBA" id="ARBA00023242"/>
    </source>
</evidence>
<evidence type="ECO:0000256" key="4">
    <source>
        <dbReference type="SAM" id="MobiDB-lite"/>
    </source>
</evidence>
<dbReference type="InterPro" id="IPR036882">
    <property type="entry name" value="Alba-like_dom_sf"/>
</dbReference>
<evidence type="ECO:0000313" key="7">
    <source>
        <dbReference type="Proteomes" id="UP000813462"/>
    </source>
</evidence>
<evidence type="ECO:0000259" key="5">
    <source>
        <dbReference type="Pfam" id="PF01918"/>
    </source>
</evidence>
<accession>A0A978V6E0</accession>
<feature type="domain" description="DNA/RNA-binding protein Alba-like" evidence="5">
    <location>
        <begin position="28"/>
        <end position="75"/>
    </location>
</feature>
<keyword evidence="3" id="KW-0539">Nucleus</keyword>
<dbReference type="Pfam" id="PF01918">
    <property type="entry name" value="Alba"/>
    <property type="match status" value="1"/>
</dbReference>
<evidence type="ECO:0000256" key="1">
    <source>
        <dbReference type="ARBA" id="ARBA00004123"/>
    </source>
</evidence>
<feature type="region of interest" description="Disordered" evidence="4">
    <location>
        <begin position="130"/>
        <end position="151"/>
    </location>
</feature>
<protein>
    <recommendedName>
        <fullName evidence="5">DNA/RNA-binding protein Alba-like domain-containing protein</fullName>
    </recommendedName>
</protein>
<evidence type="ECO:0000256" key="2">
    <source>
        <dbReference type="ARBA" id="ARBA00008018"/>
    </source>
</evidence>
<dbReference type="InterPro" id="IPR051958">
    <property type="entry name" value="Alba-like_NAB"/>
</dbReference>
<dbReference type="EMBL" id="JAEACU010000006">
    <property type="protein sequence ID" value="KAH7523475.1"/>
    <property type="molecule type" value="Genomic_DNA"/>
</dbReference>
<dbReference type="InterPro" id="IPR002775">
    <property type="entry name" value="DNA/RNA-bd_Alba-like"/>
</dbReference>
<dbReference type="SUPFAM" id="SSF82704">
    <property type="entry name" value="AlbA-like"/>
    <property type="match status" value="1"/>
</dbReference>
<proteinExistence type="inferred from homology"/>
<reference evidence="6" key="1">
    <citation type="journal article" date="2021" name="Front. Plant Sci.">
        <title>Chromosome-Scale Genome Assembly for Chinese Sour Jujube and Insights Into Its Genome Evolution and Domestication Signature.</title>
        <authorList>
            <person name="Shen L.-Y."/>
            <person name="Luo H."/>
            <person name="Wang X.-L."/>
            <person name="Wang X.-M."/>
            <person name="Qiu X.-J."/>
            <person name="Liu H."/>
            <person name="Zhou S.-S."/>
            <person name="Jia K.-H."/>
            <person name="Nie S."/>
            <person name="Bao Y.-T."/>
            <person name="Zhang R.-G."/>
            <person name="Yun Q.-Z."/>
            <person name="Chai Y.-H."/>
            <person name="Lu J.-Y."/>
            <person name="Li Y."/>
            <person name="Zhao S.-W."/>
            <person name="Mao J.-F."/>
            <person name="Jia S.-G."/>
            <person name="Mao Y.-M."/>
        </authorList>
    </citation>
    <scope>NUCLEOTIDE SEQUENCE</scope>
    <source>
        <strain evidence="6">AT0</strain>
        <tissue evidence="6">Leaf</tissue>
    </source>
</reference>
<dbReference type="GO" id="GO:0005634">
    <property type="term" value="C:nucleus"/>
    <property type="evidence" value="ECO:0007669"/>
    <property type="project" value="UniProtKB-SubCell"/>
</dbReference>
<organism evidence="6 7">
    <name type="scientific">Ziziphus jujuba var. spinosa</name>
    <dbReference type="NCBI Taxonomy" id="714518"/>
    <lineage>
        <taxon>Eukaryota</taxon>
        <taxon>Viridiplantae</taxon>
        <taxon>Streptophyta</taxon>
        <taxon>Embryophyta</taxon>
        <taxon>Tracheophyta</taxon>
        <taxon>Spermatophyta</taxon>
        <taxon>Magnoliopsida</taxon>
        <taxon>eudicotyledons</taxon>
        <taxon>Gunneridae</taxon>
        <taxon>Pentapetalae</taxon>
        <taxon>rosids</taxon>
        <taxon>fabids</taxon>
        <taxon>Rosales</taxon>
        <taxon>Rhamnaceae</taxon>
        <taxon>Paliureae</taxon>
        <taxon>Ziziphus</taxon>
    </lineage>
</organism>
<dbReference type="AlphaFoldDB" id="A0A978V6E0"/>
<name>A0A978V6E0_ZIZJJ</name>
<dbReference type="Proteomes" id="UP000813462">
    <property type="component" value="Unassembled WGS sequence"/>
</dbReference>
<feature type="region of interest" description="Disordered" evidence="4">
    <location>
        <begin position="181"/>
        <end position="260"/>
    </location>
</feature>
<gene>
    <name evidence="6" type="ORF">FEM48_Zijuj06G0015200</name>
</gene>
<dbReference type="GO" id="GO:0003723">
    <property type="term" value="F:RNA binding"/>
    <property type="evidence" value="ECO:0007669"/>
    <property type="project" value="TreeGrafter"/>
</dbReference>
<dbReference type="PANTHER" id="PTHR13516:SF14">
    <property type="entry name" value="ALBA DNA_RNA-BINDING PROTEIN"/>
    <property type="match status" value="1"/>
</dbReference>
<comment type="subcellular location">
    <subcellularLocation>
        <location evidence="1">Nucleus</location>
    </subcellularLocation>
</comment>
<sequence length="260" mass="28507">MDRYQRVEKPRAETPIDENEIRITNNVIASLSLEKGSNEIVFKAMGRAINKTVTIVELIKRRIVGLHQITSIGSTDITDTWEPLEEGLLPLETTRHVSMIVITLSKKELNKASAGYQPPLPADQVKVSTDFDYEGEGSPNARGRGRSSRGRAKAREDIVVLSCIWCIHGVRECNGFVPAEYEDGGWDRNRGNGGRGRGRGRGRGFRGRGRGGYSGPQVDTFQDGGYNQEAPVQGRGRGRGRGSRGRGRGYRSNGPIQAAA</sequence>
<evidence type="ECO:0000313" key="6">
    <source>
        <dbReference type="EMBL" id="KAH7523475.1"/>
    </source>
</evidence>
<feature type="compositionally biased region" description="Basic residues" evidence="4">
    <location>
        <begin position="236"/>
        <end position="249"/>
    </location>
</feature>
<comment type="caution">
    <text evidence="6">The sequence shown here is derived from an EMBL/GenBank/DDBJ whole genome shotgun (WGS) entry which is preliminary data.</text>
</comment>